<dbReference type="GO" id="GO:0005525">
    <property type="term" value="F:GTP binding"/>
    <property type="evidence" value="ECO:0007669"/>
    <property type="project" value="UniProtKB-KW"/>
</dbReference>
<dbReference type="PANTHER" id="PTHR10465">
    <property type="entry name" value="TRANSMEMBRANE GTPASE FZO1"/>
    <property type="match status" value="1"/>
</dbReference>
<dbReference type="InterPro" id="IPR027094">
    <property type="entry name" value="Mitofusin_fam"/>
</dbReference>
<dbReference type="InterPro" id="IPR045063">
    <property type="entry name" value="Dynamin_N"/>
</dbReference>
<name>A0A1C7LPE8_GRIFR</name>
<feature type="domain" description="Dynamin N-terminal" evidence="6">
    <location>
        <begin position="273"/>
        <end position="317"/>
    </location>
</feature>
<dbReference type="InterPro" id="IPR027417">
    <property type="entry name" value="P-loop_NTPase"/>
</dbReference>
<sequence>MEMLVTVLASGHQISLSGEQLTAGEHSVQRIVGGDGVSCVRNDKKAGWRCEDDVNIVTSKLRSTFASEATLSSSLLDTAATDVSLRQLLAALLHARYSLDSRLNDFTARIAQPQIPSVVAPRPKFLISHINGLDATRVTIRTRLEEFQSLFQLHESFRLRFSYQPFRISAKHLEGLQLVRKRYTFRFDAEWVERYSSAMRSMAKLWVDDLIKKATIPSLGRTQASLLQHLQILVDGELPVFQNAYPETYNLLLGLQAGIKKEIARERKHKFIIAFCGMVKAGKSLFINALMGRSILPSDELPSTAWPCRLRHVRGRREPFLRIDSAFFQTRIFLQTFSARA</sequence>
<dbReference type="SUPFAM" id="SSF52540">
    <property type="entry name" value="P-loop containing nucleoside triphosphate hydrolases"/>
    <property type="match status" value="1"/>
</dbReference>
<dbReference type="Proteomes" id="UP000092993">
    <property type="component" value="Unassembled WGS sequence"/>
</dbReference>
<comment type="caution">
    <text evidence="7">The sequence shown here is derived from an EMBL/GenBank/DDBJ whole genome shotgun (WGS) entry which is preliminary data.</text>
</comment>
<dbReference type="EMBL" id="LUGG01000031">
    <property type="protein sequence ID" value="OBZ66418.1"/>
    <property type="molecule type" value="Genomic_DNA"/>
</dbReference>
<dbReference type="Pfam" id="PF00350">
    <property type="entry name" value="Dynamin_N"/>
    <property type="match status" value="1"/>
</dbReference>
<protein>
    <recommendedName>
        <fullName evidence="6">Dynamin N-terminal domain-containing protein</fullName>
    </recommendedName>
</protein>
<evidence type="ECO:0000256" key="3">
    <source>
        <dbReference type="ARBA" id="ARBA00022801"/>
    </source>
</evidence>
<dbReference type="GO" id="GO:0016020">
    <property type="term" value="C:membrane"/>
    <property type="evidence" value="ECO:0007669"/>
    <property type="project" value="UniProtKB-SubCell"/>
</dbReference>
<keyword evidence="4" id="KW-0342">GTP-binding</keyword>
<dbReference type="OrthoDB" id="3266674at2759"/>
<dbReference type="GO" id="GO:0003924">
    <property type="term" value="F:GTPase activity"/>
    <property type="evidence" value="ECO:0007669"/>
    <property type="project" value="InterPro"/>
</dbReference>
<keyword evidence="2" id="KW-0547">Nucleotide-binding</keyword>
<proteinExistence type="predicted"/>
<reference evidence="7 8" key="1">
    <citation type="submission" date="2016-03" db="EMBL/GenBank/DDBJ databases">
        <title>Whole genome sequencing of Grifola frondosa 9006-11.</title>
        <authorList>
            <person name="Min B."/>
            <person name="Park H."/>
            <person name="Kim J.-G."/>
            <person name="Cho H."/>
            <person name="Oh Y.-L."/>
            <person name="Kong W.-S."/>
            <person name="Choi I.-G."/>
        </authorList>
    </citation>
    <scope>NUCLEOTIDE SEQUENCE [LARGE SCALE GENOMIC DNA]</scope>
    <source>
        <strain evidence="7 8">9006-11</strain>
    </source>
</reference>
<keyword evidence="3" id="KW-0378">Hydrolase</keyword>
<accession>A0A1C7LPE8</accession>
<organism evidence="7 8">
    <name type="scientific">Grifola frondosa</name>
    <name type="common">Maitake</name>
    <name type="synonym">Polyporus frondosus</name>
    <dbReference type="NCBI Taxonomy" id="5627"/>
    <lineage>
        <taxon>Eukaryota</taxon>
        <taxon>Fungi</taxon>
        <taxon>Dikarya</taxon>
        <taxon>Basidiomycota</taxon>
        <taxon>Agaricomycotina</taxon>
        <taxon>Agaricomycetes</taxon>
        <taxon>Polyporales</taxon>
        <taxon>Grifolaceae</taxon>
        <taxon>Grifola</taxon>
    </lineage>
</organism>
<evidence type="ECO:0000256" key="5">
    <source>
        <dbReference type="ARBA" id="ARBA00023136"/>
    </source>
</evidence>
<gene>
    <name evidence="7" type="ORF">A0H81_13701</name>
</gene>
<dbReference type="PANTHER" id="PTHR10465:SF0">
    <property type="entry name" value="SARCALUMENIN"/>
    <property type="match status" value="1"/>
</dbReference>
<dbReference type="GO" id="GO:0007005">
    <property type="term" value="P:mitochondrion organization"/>
    <property type="evidence" value="ECO:0007669"/>
    <property type="project" value="UniProtKB-ARBA"/>
</dbReference>
<evidence type="ECO:0000256" key="4">
    <source>
        <dbReference type="ARBA" id="ARBA00023134"/>
    </source>
</evidence>
<evidence type="ECO:0000313" key="8">
    <source>
        <dbReference type="Proteomes" id="UP000092993"/>
    </source>
</evidence>
<dbReference type="AlphaFoldDB" id="A0A1C7LPE8"/>
<dbReference type="Gene3D" id="3.40.50.300">
    <property type="entry name" value="P-loop containing nucleotide triphosphate hydrolases"/>
    <property type="match status" value="1"/>
</dbReference>
<keyword evidence="5" id="KW-0472">Membrane</keyword>
<keyword evidence="8" id="KW-1185">Reference proteome</keyword>
<comment type="subcellular location">
    <subcellularLocation>
        <location evidence="1">Membrane</location>
    </subcellularLocation>
</comment>
<evidence type="ECO:0000259" key="6">
    <source>
        <dbReference type="Pfam" id="PF00350"/>
    </source>
</evidence>
<evidence type="ECO:0000256" key="1">
    <source>
        <dbReference type="ARBA" id="ARBA00004370"/>
    </source>
</evidence>
<evidence type="ECO:0000256" key="2">
    <source>
        <dbReference type="ARBA" id="ARBA00022741"/>
    </source>
</evidence>
<evidence type="ECO:0000313" key="7">
    <source>
        <dbReference type="EMBL" id="OBZ66418.1"/>
    </source>
</evidence>